<proteinExistence type="inferred from homology"/>
<keyword evidence="3 8" id="KW-0813">Transport</keyword>
<evidence type="ECO:0000256" key="1">
    <source>
        <dbReference type="ARBA" id="ARBA00004651"/>
    </source>
</evidence>
<dbReference type="AlphaFoldDB" id="A0A2U9SC30"/>
<feature type="transmembrane region" description="Helical" evidence="9">
    <location>
        <begin position="50"/>
        <end position="70"/>
    </location>
</feature>
<dbReference type="Gene3D" id="1.10.3470.10">
    <property type="entry name" value="ABC transporter involved in vitamin B12 uptake, BtuC"/>
    <property type="match status" value="1"/>
</dbReference>
<dbReference type="InterPro" id="IPR001626">
    <property type="entry name" value="ABC_TroCD"/>
</dbReference>
<keyword evidence="11" id="KW-1185">Reference proteome</keyword>
<evidence type="ECO:0000256" key="7">
    <source>
        <dbReference type="ARBA" id="ARBA00023136"/>
    </source>
</evidence>
<evidence type="ECO:0000256" key="6">
    <source>
        <dbReference type="ARBA" id="ARBA00022989"/>
    </source>
</evidence>
<dbReference type="RefSeq" id="WP_111069117.1">
    <property type="nucleotide sequence ID" value="NZ_CP029831.1"/>
</dbReference>
<feature type="transmembrane region" description="Helical" evidence="9">
    <location>
        <begin position="150"/>
        <end position="171"/>
    </location>
</feature>
<feature type="transmembrane region" description="Helical" evidence="9">
    <location>
        <begin position="270"/>
        <end position="296"/>
    </location>
</feature>
<evidence type="ECO:0000256" key="8">
    <source>
        <dbReference type="RuleBase" id="RU003943"/>
    </source>
</evidence>
<protein>
    <submittedName>
        <fullName evidence="10">Metal ABC transporter permease</fullName>
    </submittedName>
</protein>
<evidence type="ECO:0000313" key="10">
    <source>
        <dbReference type="EMBL" id="AWU96377.1"/>
    </source>
</evidence>
<feature type="transmembrane region" description="Helical" evidence="9">
    <location>
        <begin position="109"/>
        <end position="130"/>
    </location>
</feature>
<feature type="transmembrane region" description="Helical" evidence="9">
    <location>
        <begin position="240"/>
        <end position="258"/>
    </location>
</feature>
<dbReference type="GO" id="GO:0043190">
    <property type="term" value="C:ATP-binding cassette (ABC) transporter complex"/>
    <property type="evidence" value="ECO:0007669"/>
    <property type="project" value="InterPro"/>
</dbReference>
<dbReference type="EMBL" id="CP029831">
    <property type="protein sequence ID" value="AWU96377.1"/>
    <property type="molecule type" value="Genomic_DNA"/>
</dbReference>
<organism evidence="10 11">
    <name type="scientific">Azospirillum ramasamyi</name>
    <dbReference type="NCBI Taxonomy" id="682998"/>
    <lineage>
        <taxon>Bacteria</taxon>
        <taxon>Pseudomonadati</taxon>
        <taxon>Pseudomonadota</taxon>
        <taxon>Alphaproteobacteria</taxon>
        <taxon>Rhodospirillales</taxon>
        <taxon>Azospirillaceae</taxon>
        <taxon>Azospirillum</taxon>
    </lineage>
</organism>
<reference evidence="10 11" key="1">
    <citation type="submission" date="2018-06" db="EMBL/GenBank/DDBJ databases">
        <title>Complete genome sequencing of Azospirillum sp. M2T2B2.</title>
        <authorList>
            <person name="Heo J."/>
            <person name="Kim S.-J."/>
            <person name="Kwon S.-W."/>
            <person name="Anandham R."/>
        </authorList>
    </citation>
    <scope>NUCLEOTIDE SEQUENCE [LARGE SCALE GENOMIC DNA]</scope>
    <source>
        <strain evidence="10 11">M2T2B2</strain>
        <plasmid evidence="10 11">unnamed7</plasmid>
    </source>
</reference>
<feature type="transmembrane region" description="Helical" evidence="9">
    <location>
        <begin position="76"/>
        <end position="97"/>
    </location>
</feature>
<evidence type="ECO:0000256" key="3">
    <source>
        <dbReference type="ARBA" id="ARBA00022448"/>
    </source>
</evidence>
<evidence type="ECO:0000256" key="5">
    <source>
        <dbReference type="ARBA" id="ARBA00022692"/>
    </source>
</evidence>
<dbReference type="Proteomes" id="UP000249605">
    <property type="component" value="Plasmid unnamed7"/>
</dbReference>
<keyword evidence="7 9" id="KW-0472">Membrane</keyword>
<keyword evidence="4" id="KW-1003">Cell membrane</keyword>
<dbReference type="PANTHER" id="PTHR30477:SF3">
    <property type="entry name" value="METAL TRANSPORT SYSTEM MEMBRANE PROTEIN CT_069-RELATED"/>
    <property type="match status" value="1"/>
</dbReference>
<name>A0A2U9SC30_9PROT</name>
<evidence type="ECO:0000256" key="2">
    <source>
        <dbReference type="ARBA" id="ARBA00008034"/>
    </source>
</evidence>
<dbReference type="OrthoDB" id="9804300at2"/>
<comment type="subcellular location">
    <subcellularLocation>
        <location evidence="1 8">Cell membrane</location>
        <topology evidence="1 8">Multi-pass membrane protein</topology>
    </subcellularLocation>
</comment>
<comment type="similarity">
    <text evidence="2 8">Belongs to the ABC-3 integral membrane protein family.</text>
</comment>
<dbReference type="SUPFAM" id="SSF81345">
    <property type="entry name" value="ABC transporter involved in vitamin B12 uptake, BtuC"/>
    <property type="match status" value="1"/>
</dbReference>
<keyword evidence="5 8" id="KW-0812">Transmembrane</keyword>
<evidence type="ECO:0000313" key="11">
    <source>
        <dbReference type="Proteomes" id="UP000249605"/>
    </source>
</evidence>
<sequence length="407" mass="42647">MPIGAFLDALLLQAGYNAALVAVGAALLGVAAGSAGTFLFLRKRALVSDAVAHATLPGIGLAFMAMVALGGDGRNLPGLLLGSAASAVVGLLLVEWITRRTRLAEDAAIGAVLSVFFGFGIVLLTVIQTMSGGRQAGLESFLLGSTAGMLFQDAVVIAAGGALAVGAVVLLRRPMTLVAFDPGYAVASGVRVRWIDLAMMGLVMAVTVIGLKLVGLILVVALLIIPAVTARFWTDRTDRVLWIAGLLGGTAGYLGAAVSASAPQLPTGPIIVLMCFALFTVSLLFAPTRGVLAAILRHRHYRVRVHRRQGLLALARGEAILDPLTIAVLRRERLIRRDRVPTEAGVAQAAKVLRDEKRWEIARRIHWDDAVAGQYDGLTPIEAVLTRDEIAEIDRRIGGPAMVGGGA</sequence>
<keyword evidence="10" id="KW-0614">Plasmid</keyword>
<feature type="transmembrane region" description="Helical" evidence="9">
    <location>
        <begin position="20"/>
        <end position="41"/>
    </location>
</feature>
<dbReference type="PANTHER" id="PTHR30477">
    <property type="entry name" value="ABC-TRANSPORTER METAL-BINDING PROTEIN"/>
    <property type="match status" value="1"/>
</dbReference>
<evidence type="ECO:0000256" key="4">
    <source>
        <dbReference type="ARBA" id="ARBA00022475"/>
    </source>
</evidence>
<dbReference type="InterPro" id="IPR037294">
    <property type="entry name" value="ABC_BtuC-like"/>
</dbReference>
<accession>A0A2U9SC30</accession>
<geneLocation type="plasmid" evidence="10 11">
    <name>unnamed7</name>
</geneLocation>
<dbReference type="KEGG" id="azm:DM194_19030"/>
<dbReference type="GO" id="GO:0010043">
    <property type="term" value="P:response to zinc ion"/>
    <property type="evidence" value="ECO:0007669"/>
    <property type="project" value="TreeGrafter"/>
</dbReference>
<keyword evidence="6 9" id="KW-1133">Transmembrane helix</keyword>
<dbReference type="Pfam" id="PF00950">
    <property type="entry name" value="ABC-3"/>
    <property type="match status" value="1"/>
</dbReference>
<evidence type="ECO:0000256" key="9">
    <source>
        <dbReference type="SAM" id="Phobius"/>
    </source>
</evidence>
<gene>
    <name evidence="10" type="ORF">DM194_19030</name>
</gene>
<feature type="transmembrane region" description="Helical" evidence="9">
    <location>
        <begin position="215"/>
        <end position="233"/>
    </location>
</feature>
<dbReference type="GO" id="GO:0055085">
    <property type="term" value="P:transmembrane transport"/>
    <property type="evidence" value="ECO:0007669"/>
    <property type="project" value="InterPro"/>
</dbReference>